<dbReference type="Gramene" id="PHT92369">
    <property type="protein sequence ID" value="PHT92369"/>
    <property type="gene ID" value="T459_00251"/>
</dbReference>
<proteinExistence type="predicted"/>
<evidence type="ECO:0000313" key="5">
    <source>
        <dbReference type="EMBL" id="PHT92369.1"/>
    </source>
</evidence>
<evidence type="ECO:0000256" key="1">
    <source>
        <dbReference type="ARBA" id="ARBA00002668"/>
    </source>
</evidence>
<reference evidence="5 6" key="2">
    <citation type="journal article" date="2017" name="Genome Biol.">
        <title>New reference genome sequences of hot pepper reveal the massive evolution of plant disease-resistance genes by retroduplication.</title>
        <authorList>
            <person name="Kim S."/>
            <person name="Park J."/>
            <person name="Yeom S.I."/>
            <person name="Kim Y.M."/>
            <person name="Seo E."/>
            <person name="Kim K.T."/>
            <person name="Kim M.S."/>
            <person name="Lee J.M."/>
            <person name="Cheong K."/>
            <person name="Shin H.S."/>
            <person name="Kim S.B."/>
            <person name="Han K."/>
            <person name="Lee J."/>
            <person name="Park M."/>
            <person name="Lee H.A."/>
            <person name="Lee H.Y."/>
            <person name="Lee Y."/>
            <person name="Oh S."/>
            <person name="Lee J.H."/>
            <person name="Choi E."/>
            <person name="Choi E."/>
            <person name="Lee S.E."/>
            <person name="Jeon J."/>
            <person name="Kim H."/>
            <person name="Choi G."/>
            <person name="Song H."/>
            <person name="Lee J."/>
            <person name="Lee S.C."/>
            <person name="Kwon J.K."/>
            <person name="Lee H.Y."/>
            <person name="Koo N."/>
            <person name="Hong Y."/>
            <person name="Kim R.W."/>
            <person name="Kang W.H."/>
            <person name="Huh J.H."/>
            <person name="Kang B.C."/>
            <person name="Yang T.J."/>
            <person name="Lee Y.H."/>
            <person name="Bennetzen J.L."/>
            <person name="Choi D."/>
        </authorList>
    </citation>
    <scope>NUCLEOTIDE SEQUENCE [LARGE SCALE GENOMIC DNA]</scope>
    <source>
        <strain evidence="6">cv. CM334</strain>
    </source>
</reference>
<name>A0A2G3ADP2_CAPAN</name>
<dbReference type="PROSITE" id="PS50097">
    <property type="entry name" value="BTB"/>
    <property type="match status" value="1"/>
</dbReference>
<dbReference type="STRING" id="4072.A0A2G3ADP2"/>
<dbReference type="UniPathway" id="UPA00143"/>
<dbReference type="EMBL" id="AYRZ02000001">
    <property type="protein sequence ID" value="PHT92369.1"/>
    <property type="molecule type" value="Genomic_DNA"/>
</dbReference>
<keyword evidence="3" id="KW-0833">Ubl conjugation pathway</keyword>
<dbReference type="AlphaFoldDB" id="A0A2G3ADP2"/>
<dbReference type="InterPro" id="IPR011333">
    <property type="entry name" value="SKP1/BTB/POZ_sf"/>
</dbReference>
<evidence type="ECO:0000256" key="2">
    <source>
        <dbReference type="ARBA" id="ARBA00004906"/>
    </source>
</evidence>
<reference evidence="5 6" key="1">
    <citation type="journal article" date="2014" name="Nat. Genet.">
        <title>Genome sequence of the hot pepper provides insights into the evolution of pungency in Capsicum species.</title>
        <authorList>
            <person name="Kim S."/>
            <person name="Park M."/>
            <person name="Yeom S.I."/>
            <person name="Kim Y.M."/>
            <person name="Lee J.M."/>
            <person name="Lee H.A."/>
            <person name="Seo E."/>
            <person name="Choi J."/>
            <person name="Cheong K."/>
            <person name="Kim K.T."/>
            <person name="Jung K."/>
            <person name="Lee G.W."/>
            <person name="Oh S.K."/>
            <person name="Bae C."/>
            <person name="Kim S.B."/>
            <person name="Lee H.Y."/>
            <person name="Kim S.Y."/>
            <person name="Kim M.S."/>
            <person name="Kang B.C."/>
            <person name="Jo Y.D."/>
            <person name="Yang H.B."/>
            <person name="Jeong H.J."/>
            <person name="Kang W.H."/>
            <person name="Kwon J.K."/>
            <person name="Shin C."/>
            <person name="Lim J.Y."/>
            <person name="Park J.H."/>
            <person name="Huh J.H."/>
            <person name="Kim J.S."/>
            <person name="Kim B.D."/>
            <person name="Cohen O."/>
            <person name="Paran I."/>
            <person name="Suh M.C."/>
            <person name="Lee S.B."/>
            <person name="Kim Y.K."/>
            <person name="Shin Y."/>
            <person name="Noh S.J."/>
            <person name="Park J."/>
            <person name="Seo Y.S."/>
            <person name="Kwon S.Y."/>
            <person name="Kim H.A."/>
            <person name="Park J.M."/>
            <person name="Kim H.J."/>
            <person name="Choi S.B."/>
            <person name="Bosland P.W."/>
            <person name="Reeves G."/>
            <person name="Jo S.H."/>
            <person name="Lee B.W."/>
            <person name="Cho H.T."/>
            <person name="Choi H.S."/>
            <person name="Lee M.S."/>
            <person name="Yu Y."/>
            <person name="Do Choi Y."/>
            <person name="Park B.S."/>
            <person name="van Deynze A."/>
            <person name="Ashrafi H."/>
            <person name="Hill T."/>
            <person name="Kim W.T."/>
            <person name="Pai H.S."/>
            <person name="Ahn H.K."/>
            <person name="Yeam I."/>
            <person name="Giovannoni J.J."/>
            <person name="Rose J.K."/>
            <person name="Sorensen I."/>
            <person name="Lee S.J."/>
            <person name="Kim R.W."/>
            <person name="Choi I.Y."/>
            <person name="Choi B.S."/>
            <person name="Lim J.S."/>
            <person name="Lee Y.H."/>
            <person name="Choi D."/>
        </authorList>
    </citation>
    <scope>NUCLEOTIDE SEQUENCE [LARGE SCALE GENOMIC DNA]</scope>
    <source>
        <strain evidence="6">cv. CM334</strain>
    </source>
</reference>
<dbReference type="InterPro" id="IPR038920">
    <property type="entry name" value="At3g05675-like"/>
</dbReference>
<evidence type="ECO:0000313" key="6">
    <source>
        <dbReference type="Proteomes" id="UP000222542"/>
    </source>
</evidence>
<evidence type="ECO:0000256" key="3">
    <source>
        <dbReference type="ARBA" id="ARBA00022786"/>
    </source>
</evidence>
<keyword evidence="6" id="KW-1185">Reference proteome</keyword>
<accession>A0A2G3ADP2</accession>
<dbReference type="OMA" id="MAHEQEM"/>
<dbReference type="InterPro" id="IPR058039">
    <property type="entry name" value="At3g05675-like_ankyrin"/>
</dbReference>
<evidence type="ECO:0000259" key="4">
    <source>
        <dbReference type="PROSITE" id="PS50097"/>
    </source>
</evidence>
<dbReference type="PANTHER" id="PTHR31060:SF3">
    <property type="entry name" value="OS04G0579700 PROTEIN"/>
    <property type="match status" value="1"/>
</dbReference>
<sequence length="610" mass="68553">MANTTTTTTTTNLKFQIQHIKPKRRRCRETTITTTTRNTNPSNSSPTDCSTKCLNETRLPFADTKIRYSPTTFPGVMESLGSNSATLYGGGAGGGGTPVTNNNTHEGFPSSFSKFNSALTAGLLNPMSPPPSMDNKTRSSPTLFEMMANEPECITRSTINTPILNNTQNQKPSPFIQQDKHALMQQRLLDLLACRSPGNQFNDSGSSDVKLSLSSKDGLSVAMNVHRQILVVHSRFFAVKLSEKWVKQQRNSGPYIVEIADCDDIEVYIETLRLMYCKDLRRRLMKEDVSKVLGILKVSAAIGFDAGVLSCLEYLEAAPWAEDEEEKVASLLSELRLEGVAAGEVLRRVSLDVTSGTESGNGNEEVLLKLLHVVLEGKDEKARREMKGLVSRMLHENSSHNDLRKESLYSACNACLQLLRHHFLRAADADMMDVGQIARQADNLHWILDILIDRQIAEDFLRTWASQSELSAAHPKVPALHRYEVSRVTARLFVGIGKGQLLASKDARCSLLQTWLVPFYEDFGWMRRASRGLDRHLIEDGLSNTILTLPMVLQQEILMSWFDRFLNSGDDCPNIQRGFEIWWRRAFWKRNGEPERSRQMRVMTATIEHS</sequence>
<gene>
    <name evidence="5" type="ORF">T459_00251</name>
</gene>
<comment type="pathway">
    <text evidence="2">Protein modification; protein ubiquitination.</text>
</comment>
<comment type="function">
    <text evidence="1">May act as a substrate-specific adapter of an E3 ubiquitin-protein ligase complex (CUL3-RBX1-BTB) which mediates the ubiquitination and subsequent proteasomal degradation of target proteins.</text>
</comment>
<dbReference type="GO" id="GO:0016567">
    <property type="term" value="P:protein ubiquitination"/>
    <property type="evidence" value="ECO:0007669"/>
    <property type="project" value="UniProtKB-UniPathway"/>
</dbReference>
<dbReference type="PANTHER" id="PTHR31060">
    <property type="entry name" value="OSJNBA0011J08.25 PROTEIN-RELATED"/>
    <property type="match status" value="1"/>
</dbReference>
<protein>
    <submittedName>
        <fullName evidence="5">BTB/POZ domain-containing protein</fullName>
    </submittedName>
</protein>
<dbReference type="InterPro" id="IPR000210">
    <property type="entry name" value="BTB/POZ_dom"/>
</dbReference>
<feature type="domain" description="BTB" evidence="4">
    <location>
        <begin position="207"/>
        <end position="284"/>
    </location>
</feature>
<organism evidence="5 6">
    <name type="scientific">Capsicum annuum</name>
    <name type="common">Capsicum pepper</name>
    <dbReference type="NCBI Taxonomy" id="4072"/>
    <lineage>
        <taxon>Eukaryota</taxon>
        <taxon>Viridiplantae</taxon>
        <taxon>Streptophyta</taxon>
        <taxon>Embryophyta</taxon>
        <taxon>Tracheophyta</taxon>
        <taxon>Spermatophyta</taxon>
        <taxon>Magnoliopsida</taxon>
        <taxon>eudicotyledons</taxon>
        <taxon>Gunneridae</taxon>
        <taxon>Pentapetalae</taxon>
        <taxon>asterids</taxon>
        <taxon>lamiids</taxon>
        <taxon>Solanales</taxon>
        <taxon>Solanaceae</taxon>
        <taxon>Solanoideae</taxon>
        <taxon>Capsiceae</taxon>
        <taxon>Capsicum</taxon>
    </lineage>
</organism>
<dbReference type="Pfam" id="PF25553">
    <property type="entry name" value="BTB-POZ_ANK-like"/>
    <property type="match status" value="1"/>
</dbReference>
<dbReference type="Gene3D" id="3.30.710.10">
    <property type="entry name" value="Potassium Channel Kv1.1, Chain A"/>
    <property type="match status" value="1"/>
</dbReference>
<comment type="caution">
    <text evidence="5">The sequence shown here is derived from an EMBL/GenBank/DDBJ whole genome shotgun (WGS) entry which is preliminary data.</text>
</comment>
<dbReference type="Proteomes" id="UP000222542">
    <property type="component" value="Unassembled WGS sequence"/>
</dbReference>